<dbReference type="OrthoDB" id="6241467at2759"/>
<dbReference type="SUPFAM" id="SSF47459">
    <property type="entry name" value="HLH, helix-loop-helix DNA-binding domain"/>
    <property type="match status" value="1"/>
</dbReference>
<keyword evidence="1" id="KW-0238">DNA-binding</keyword>
<dbReference type="AlphaFoldDB" id="A0A6J2XTI6"/>
<dbReference type="CDD" id="cd11418">
    <property type="entry name" value="bHLH_TS_ASCL"/>
    <property type="match status" value="1"/>
</dbReference>
<dbReference type="GeneID" id="115881492"/>
<dbReference type="PANTHER" id="PTHR23349">
    <property type="entry name" value="BASIC HELIX-LOOP-HELIX TRANSCRIPTION FACTOR, TWIST"/>
    <property type="match status" value="1"/>
</dbReference>
<dbReference type="GO" id="GO:0046983">
    <property type="term" value="F:protein dimerization activity"/>
    <property type="evidence" value="ECO:0007669"/>
    <property type="project" value="InterPro"/>
</dbReference>
<accession>A0A6J2XTI6</accession>
<keyword evidence="3" id="KW-1185">Reference proteome</keyword>
<dbReference type="GO" id="GO:0032502">
    <property type="term" value="P:developmental process"/>
    <property type="evidence" value="ECO:0007669"/>
    <property type="project" value="TreeGrafter"/>
</dbReference>
<dbReference type="GO" id="GO:0000977">
    <property type="term" value="F:RNA polymerase II transcription regulatory region sequence-specific DNA binding"/>
    <property type="evidence" value="ECO:0007669"/>
    <property type="project" value="TreeGrafter"/>
</dbReference>
<dbReference type="KEGG" id="soy:115881492"/>
<gene>
    <name evidence="4" type="primary">LOC115881492</name>
</gene>
<dbReference type="Proteomes" id="UP000504635">
    <property type="component" value="Unplaced"/>
</dbReference>
<evidence type="ECO:0000313" key="4">
    <source>
        <dbReference type="RefSeq" id="XP_030754852.1"/>
    </source>
</evidence>
<dbReference type="GO" id="GO:0000981">
    <property type="term" value="F:DNA-binding transcription factor activity, RNA polymerase II-specific"/>
    <property type="evidence" value="ECO:0007669"/>
    <property type="project" value="TreeGrafter"/>
</dbReference>
<dbReference type="InParanoid" id="A0A6J2XTI6"/>
<protein>
    <submittedName>
        <fullName evidence="4">Achaete-scute complex protein T3-like</fullName>
    </submittedName>
</protein>
<dbReference type="Pfam" id="PF00010">
    <property type="entry name" value="HLH"/>
    <property type="match status" value="1"/>
</dbReference>
<dbReference type="PANTHER" id="PTHR23349:SF108">
    <property type="entry name" value="BHLH DOMAIN-CONTAINING PROTEIN"/>
    <property type="match status" value="1"/>
</dbReference>
<proteinExistence type="predicted"/>
<dbReference type="SMART" id="SM00353">
    <property type="entry name" value="HLH"/>
    <property type="match status" value="1"/>
</dbReference>
<dbReference type="Gene3D" id="4.10.280.10">
    <property type="entry name" value="Helix-loop-helix DNA-binding domain"/>
    <property type="match status" value="1"/>
</dbReference>
<evidence type="ECO:0000259" key="2">
    <source>
        <dbReference type="PROSITE" id="PS50888"/>
    </source>
</evidence>
<name>A0A6J2XTI6_SITOR</name>
<reference evidence="4" key="1">
    <citation type="submission" date="2025-08" db="UniProtKB">
        <authorList>
            <consortium name="RefSeq"/>
        </authorList>
    </citation>
    <scope>IDENTIFICATION</scope>
    <source>
        <tissue evidence="4">Gonads</tissue>
    </source>
</reference>
<evidence type="ECO:0000256" key="1">
    <source>
        <dbReference type="ARBA" id="ARBA00023125"/>
    </source>
</evidence>
<sequence length="150" mass="18047">MYGYTSYDQEPDYYWTTEERKYDFYIKSTEMKKKQRQDRHFSYKHVPHSERPPQVVEKRNARERRRVQAVNSAFVKLRNAIPIQNSRGKRISKVKTLLHAIEYIRLLNGLLRDYGNYACSYETEKYEGYECDIGDSCWDPEQDIVDEILS</sequence>
<dbReference type="RefSeq" id="XP_030754852.1">
    <property type="nucleotide sequence ID" value="XM_030898992.1"/>
</dbReference>
<dbReference type="PROSITE" id="PS50888">
    <property type="entry name" value="BHLH"/>
    <property type="match status" value="1"/>
</dbReference>
<evidence type="ECO:0000313" key="3">
    <source>
        <dbReference type="Proteomes" id="UP000504635"/>
    </source>
</evidence>
<organism evidence="3 4">
    <name type="scientific">Sitophilus oryzae</name>
    <name type="common">Rice weevil</name>
    <name type="synonym">Curculio oryzae</name>
    <dbReference type="NCBI Taxonomy" id="7048"/>
    <lineage>
        <taxon>Eukaryota</taxon>
        <taxon>Metazoa</taxon>
        <taxon>Ecdysozoa</taxon>
        <taxon>Arthropoda</taxon>
        <taxon>Hexapoda</taxon>
        <taxon>Insecta</taxon>
        <taxon>Pterygota</taxon>
        <taxon>Neoptera</taxon>
        <taxon>Endopterygota</taxon>
        <taxon>Coleoptera</taxon>
        <taxon>Polyphaga</taxon>
        <taxon>Cucujiformia</taxon>
        <taxon>Curculionidae</taxon>
        <taxon>Dryophthorinae</taxon>
        <taxon>Sitophilus</taxon>
    </lineage>
</organism>
<dbReference type="InterPro" id="IPR011598">
    <property type="entry name" value="bHLH_dom"/>
</dbReference>
<dbReference type="InterPro" id="IPR050283">
    <property type="entry name" value="E-box_TF_Regulators"/>
</dbReference>
<feature type="domain" description="BHLH" evidence="2">
    <location>
        <begin position="54"/>
        <end position="107"/>
    </location>
</feature>
<dbReference type="InterPro" id="IPR036638">
    <property type="entry name" value="HLH_DNA-bd_sf"/>
</dbReference>